<dbReference type="Proteomes" id="UP001153269">
    <property type="component" value="Unassembled WGS sequence"/>
</dbReference>
<name>A0A9N7W276_PLEPL</name>
<dbReference type="AlphaFoldDB" id="A0A9N7W276"/>
<evidence type="ECO:0000313" key="1">
    <source>
        <dbReference type="EMBL" id="CAB1460404.1"/>
    </source>
</evidence>
<dbReference type="EMBL" id="CADEAL010004476">
    <property type="protein sequence ID" value="CAB1460404.1"/>
    <property type="molecule type" value="Genomic_DNA"/>
</dbReference>
<sequence length="187" mass="20276">MSGGCCGPATITGNSSPQVMMIMDFAANDFGRAVLLARGAASDWNSLSIPQEQREAFRAPSGPWDEAVTSSQTVFLTEIKRSINMHSSAKSSKVTYMTRFSIHSDAVLHLWDSTARVTLISVFLPRTGFPLERLLNLRAHLYAGVAAGRRGRSSRPSLDSLGTSPQPTKWFPLVCRGRPPASPLDAL</sequence>
<comment type="caution">
    <text evidence="1">The sequence shown here is derived from an EMBL/GenBank/DDBJ whole genome shotgun (WGS) entry which is preliminary data.</text>
</comment>
<organism evidence="1 2">
    <name type="scientific">Pleuronectes platessa</name>
    <name type="common">European plaice</name>
    <dbReference type="NCBI Taxonomy" id="8262"/>
    <lineage>
        <taxon>Eukaryota</taxon>
        <taxon>Metazoa</taxon>
        <taxon>Chordata</taxon>
        <taxon>Craniata</taxon>
        <taxon>Vertebrata</taxon>
        <taxon>Euteleostomi</taxon>
        <taxon>Actinopterygii</taxon>
        <taxon>Neopterygii</taxon>
        <taxon>Teleostei</taxon>
        <taxon>Neoteleostei</taxon>
        <taxon>Acanthomorphata</taxon>
        <taxon>Carangaria</taxon>
        <taxon>Pleuronectiformes</taxon>
        <taxon>Pleuronectoidei</taxon>
        <taxon>Pleuronectidae</taxon>
        <taxon>Pleuronectes</taxon>
    </lineage>
</organism>
<gene>
    <name evidence="1" type="ORF">PLEPLA_LOCUS48255</name>
</gene>
<proteinExistence type="predicted"/>
<keyword evidence="2" id="KW-1185">Reference proteome</keyword>
<evidence type="ECO:0000313" key="2">
    <source>
        <dbReference type="Proteomes" id="UP001153269"/>
    </source>
</evidence>
<accession>A0A9N7W276</accession>
<reference evidence="1" key="1">
    <citation type="submission" date="2020-03" db="EMBL/GenBank/DDBJ databases">
        <authorList>
            <person name="Weist P."/>
        </authorList>
    </citation>
    <scope>NUCLEOTIDE SEQUENCE</scope>
</reference>
<protein>
    <submittedName>
        <fullName evidence="1">Uncharacterized protein</fullName>
    </submittedName>
</protein>